<evidence type="ECO:0000256" key="5">
    <source>
        <dbReference type="ARBA" id="ARBA00022723"/>
    </source>
</evidence>
<dbReference type="PRINTS" id="PR00463">
    <property type="entry name" value="EP450I"/>
</dbReference>
<dbReference type="GO" id="GO:0016705">
    <property type="term" value="F:oxidoreductase activity, acting on paired donors, with incorporation or reduction of molecular oxygen"/>
    <property type="evidence" value="ECO:0007669"/>
    <property type="project" value="InterPro"/>
</dbReference>
<keyword evidence="4 12" id="KW-0812">Transmembrane</keyword>
<dbReference type="Gene3D" id="1.10.630.10">
    <property type="entry name" value="Cytochrome P450"/>
    <property type="match status" value="1"/>
</dbReference>
<keyword evidence="11" id="KW-0349">Heme</keyword>
<evidence type="ECO:0000256" key="4">
    <source>
        <dbReference type="ARBA" id="ARBA00022692"/>
    </source>
</evidence>
<evidence type="ECO:0000256" key="11">
    <source>
        <dbReference type="PIRSR" id="PIRSR602401-1"/>
    </source>
</evidence>
<proteinExistence type="inferred from homology"/>
<protein>
    <recommendedName>
        <fullName evidence="15">Cytochrome P450</fullName>
    </recommendedName>
</protein>
<keyword evidence="6 12" id="KW-1133">Transmembrane helix</keyword>
<keyword evidence="5 11" id="KW-0479">Metal-binding</keyword>
<keyword evidence="14" id="KW-1185">Reference proteome</keyword>
<evidence type="ECO:0000313" key="13">
    <source>
        <dbReference type="EMBL" id="KAG5929809.1"/>
    </source>
</evidence>
<comment type="cofactor">
    <cofactor evidence="1 11">
        <name>heme</name>
        <dbReference type="ChEBI" id="CHEBI:30413"/>
    </cofactor>
</comment>
<dbReference type="GO" id="GO:0020037">
    <property type="term" value="F:heme binding"/>
    <property type="evidence" value="ECO:0007669"/>
    <property type="project" value="InterPro"/>
</dbReference>
<evidence type="ECO:0000256" key="2">
    <source>
        <dbReference type="ARBA" id="ARBA00004167"/>
    </source>
</evidence>
<accession>A0A8K0JE86</accession>
<evidence type="ECO:0000256" key="7">
    <source>
        <dbReference type="ARBA" id="ARBA00023002"/>
    </source>
</evidence>
<dbReference type="GO" id="GO:0005506">
    <property type="term" value="F:iron ion binding"/>
    <property type="evidence" value="ECO:0007669"/>
    <property type="project" value="InterPro"/>
</dbReference>
<dbReference type="InterPro" id="IPR036396">
    <property type="entry name" value="Cyt_P450_sf"/>
</dbReference>
<evidence type="ECO:0000256" key="8">
    <source>
        <dbReference type="ARBA" id="ARBA00023004"/>
    </source>
</evidence>
<feature type="binding site" description="axial binding residue" evidence="11">
    <location>
        <position position="447"/>
    </location>
    <ligand>
        <name>heme</name>
        <dbReference type="ChEBI" id="CHEBI:30413"/>
    </ligand>
    <ligandPart>
        <name>Fe</name>
        <dbReference type="ChEBI" id="CHEBI:18248"/>
    </ligandPart>
</feature>
<evidence type="ECO:0000256" key="12">
    <source>
        <dbReference type="SAM" id="Phobius"/>
    </source>
</evidence>
<comment type="similarity">
    <text evidence="3">Belongs to the cytochrome P450 family.</text>
</comment>
<keyword evidence="9" id="KW-0503">Monooxygenase</keyword>
<dbReference type="AlphaFoldDB" id="A0A8K0JE86"/>
<evidence type="ECO:0000256" key="3">
    <source>
        <dbReference type="ARBA" id="ARBA00010617"/>
    </source>
</evidence>
<evidence type="ECO:0000256" key="6">
    <source>
        <dbReference type="ARBA" id="ARBA00022989"/>
    </source>
</evidence>
<dbReference type="GO" id="GO:0016020">
    <property type="term" value="C:membrane"/>
    <property type="evidence" value="ECO:0007669"/>
    <property type="project" value="UniProtKB-SubCell"/>
</dbReference>
<dbReference type="PANTHER" id="PTHR24287">
    <property type="entry name" value="P450, PUTATIVE (EUROFUNG)-RELATED"/>
    <property type="match status" value="1"/>
</dbReference>
<evidence type="ECO:0000256" key="9">
    <source>
        <dbReference type="ARBA" id="ARBA00023033"/>
    </source>
</evidence>
<dbReference type="GO" id="GO:0004497">
    <property type="term" value="F:monooxygenase activity"/>
    <property type="evidence" value="ECO:0007669"/>
    <property type="project" value="UniProtKB-KW"/>
</dbReference>
<dbReference type="PANTHER" id="PTHR24287:SF5">
    <property type="entry name" value="P450, PUTATIVE (EUROFUNG)-RELATED"/>
    <property type="match status" value="1"/>
</dbReference>
<reference evidence="13" key="1">
    <citation type="journal article" date="2020" name="bioRxiv">
        <title>Whole genome comparisons of ergot fungi reveals the divergence and evolution of species within the genus Claviceps are the result of varying mechanisms driving genome evolution and host range expansion.</title>
        <authorList>
            <person name="Wyka S.A."/>
            <person name="Mondo S.J."/>
            <person name="Liu M."/>
            <person name="Dettman J."/>
            <person name="Nalam V."/>
            <person name="Broders K.D."/>
        </authorList>
    </citation>
    <scope>NUCLEOTIDE SEQUENCE</scope>
    <source>
        <strain evidence="13">CCC 489</strain>
    </source>
</reference>
<dbReference type="SUPFAM" id="SSF48264">
    <property type="entry name" value="Cytochrome P450"/>
    <property type="match status" value="1"/>
</dbReference>
<dbReference type="InterPro" id="IPR002401">
    <property type="entry name" value="Cyt_P450_E_grp-I"/>
</dbReference>
<comment type="caution">
    <text evidence="13">The sequence shown here is derived from an EMBL/GenBank/DDBJ whole genome shotgun (WGS) entry which is preliminary data.</text>
</comment>
<dbReference type="InterPro" id="IPR001128">
    <property type="entry name" value="Cyt_P450"/>
</dbReference>
<keyword evidence="8 11" id="KW-0408">Iron</keyword>
<dbReference type="Proteomes" id="UP000811619">
    <property type="component" value="Unassembled WGS sequence"/>
</dbReference>
<comment type="subcellular location">
    <subcellularLocation>
        <location evidence="2">Membrane</location>
        <topology evidence="2">Single-pass membrane protein</topology>
    </subcellularLocation>
</comment>
<evidence type="ECO:0008006" key="15">
    <source>
        <dbReference type="Google" id="ProtNLM"/>
    </source>
</evidence>
<keyword evidence="7" id="KW-0560">Oxidoreductase</keyword>
<dbReference type="OrthoDB" id="5138005at2759"/>
<dbReference type="InterPro" id="IPR047146">
    <property type="entry name" value="Cyt_P450_E_CYP52_fungi"/>
</dbReference>
<name>A0A8K0JE86_9HYPO</name>
<gene>
    <name evidence="13" type="ORF">E4U42_004436</name>
</gene>
<dbReference type="EMBL" id="SRPY01000039">
    <property type="protein sequence ID" value="KAG5929809.1"/>
    <property type="molecule type" value="Genomic_DNA"/>
</dbReference>
<dbReference type="Pfam" id="PF00067">
    <property type="entry name" value="p450"/>
    <property type="match status" value="1"/>
</dbReference>
<organism evidence="13 14">
    <name type="scientific">Claviceps africana</name>
    <dbReference type="NCBI Taxonomy" id="83212"/>
    <lineage>
        <taxon>Eukaryota</taxon>
        <taxon>Fungi</taxon>
        <taxon>Dikarya</taxon>
        <taxon>Ascomycota</taxon>
        <taxon>Pezizomycotina</taxon>
        <taxon>Sordariomycetes</taxon>
        <taxon>Hypocreomycetidae</taxon>
        <taxon>Hypocreales</taxon>
        <taxon>Clavicipitaceae</taxon>
        <taxon>Claviceps</taxon>
    </lineage>
</organism>
<evidence type="ECO:0000313" key="14">
    <source>
        <dbReference type="Proteomes" id="UP000811619"/>
    </source>
</evidence>
<evidence type="ECO:0000256" key="10">
    <source>
        <dbReference type="ARBA" id="ARBA00023136"/>
    </source>
</evidence>
<feature type="transmembrane region" description="Helical" evidence="12">
    <location>
        <begin position="12"/>
        <end position="29"/>
    </location>
</feature>
<keyword evidence="10 12" id="KW-0472">Membrane</keyword>
<sequence length="502" mass="57734">MELFGADDLRFAWSWTTVVTFFLAAAYAFDFGSKAYRDYALRSFGSPAKLIPFLAPFGIDIGLYSLYRFFTDTYFELMTRWLESSPGRTIEIRMFSQGLICTDEPDNIKAIMSTKWSSFGKGEVTRRIWANMIGQRQIFAIDGDYWHKAKELLRPHIGSSRPDDLIRTERHVEQLFKRLSGSEAVEVYDLIDRFQLDVTTDIFFGESANSLSSTPPFRSAMDKLLPINTARMIFGEKAFYLPDTLLAPAALRALKDYTDSITDRAYARDLSKKRPEDYTLLDDLVSQKKSYEEIKEALMSVMLGGKDPSSILITWVILMMGTHPHVMMKMQAEVNEVCGTKPPTASQLKEMTYVRHVINETFRLYHPLGLNVRVALNDVTLPTGGGRSGREPLAIAKGSSIIYSLMGMQRRKDIFGEDAGEFRPERWEEKSIHRWHFIPYNHGPRMCMGRNFGQQQVEYVLARICQRFQDIRIPKGQRQQQIRVELNCKMAHPCMCEFVQKQ</sequence>
<dbReference type="PRINTS" id="PR00385">
    <property type="entry name" value="P450"/>
</dbReference>
<evidence type="ECO:0000256" key="1">
    <source>
        <dbReference type="ARBA" id="ARBA00001971"/>
    </source>
</evidence>
<feature type="transmembrane region" description="Helical" evidence="12">
    <location>
        <begin position="50"/>
        <end position="70"/>
    </location>
</feature>